<protein>
    <submittedName>
        <fullName evidence="2">FHA domain-containing protein</fullName>
    </submittedName>
</protein>
<accession>A0ABR7ZVJ7</accession>
<evidence type="ECO:0000313" key="2">
    <source>
        <dbReference type="EMBL" id="MBD2187774.1"/>
    </source>
</evidence>
<organism evidence="2 3">
    <name type="scientific">Pseudanabaena mucicola FACHB-723</name>
    <dbReference type="NCBI Taxonomy" id="2692860"/>
    <lineage>
        <taxon>Bacteria</taxon>
        <taxon>Bacillati</taxon>
        <taxon>Cyanobacteriota</taxon>
        <taxon>Cyanophyceae</taxon>
        <taxon>Pseudanabaenales</taxon>
        <taxon>Pseudanabaenaceae</taxon>
        <taxon>Pseudanabaena</taxon>
    </lineage>
</organism>
<evidence type="ECO:0000313" key="3">
    <source>
        <dbReference type="Proteomes" id="UP000642094"/>
    </source>
</evidence>
<dbReference type="InterPro" id="IPR008984">
    <property type="entry name" value="SMAD_FHA_dom_sf"/>
</dbReference>
<dbReference type="SUPFAM" id="SSF49879">
    <property type="entry name" value="SMAD/FHA domain"/>
    <property type="match status" value="1"/>
</dbReference>
<dbReference type="Pfam" id="PF00498">
    <property type="entry name" value="FHA"/>
    <property type="match status" value="1"/>
</dbReference>
<dbReference type="Gene3D" id="3.50.50.60">
    <property type="entry name" value="FAD/NAD(P)-binding domain"/>
    <property type="match status" value="1"/>
</dbReference>
<sequence>MPSEVQLSWLEVGTDQSVSIRLNLPIAIGKDATALPDYLDAEQVSPLVLNDRSVSRYHLLLKIEQGNLVAIDQNSTNGVLVNGVLLNQSMGLRQVLSTGDRITLGRYEIAIAFDFAPVSANQATITTSQANTLSRDSESQTASVSPSFPTILFNAKTGLPPSVAIPKGEEPPSPQVSQTGQDFPPNFFQLPVVEVAALQQTGMPVYASTYGAVGGGLGSYIWADYLRIFGVAADQIVSLGLEPQPYARYKRLCLNSQIPLSERLRSNSDSCPDNIWGFPSYAWREAWHDLSRGILKQAAKYLWQVFAEPDLAETYTPRSGNVFDSIDREAQRIGWDKIYRYGRVRSIRKTDDGRYAIAYSLGQGNHAFLVVRYLHLAVGYAAIQFLPDLQAYRSQTLDFRSVVNGYEEHEHIYQHLESHGGTVLIRGRGIVASRIVQRISEIRQRAPQQNIHLLHLMRSPKAQGNRYGKAQRDVDNHYEFQPFNWPKACWGGDLRLLLEKSDPATRHTLLKDWGGTTTADRRDWKHIVQTGLKEGWYQITFGDVEKVERLPDQRTVTYIRPRQMQGLLQLTADFIIDATGLDAKVETNPLYADLLQCYNIPTNAMGRLNVTNDFEIAELRNQGRAYIGKVYAAGAATLGGPYAAVDSFLGLQFAALRSVDNLIVSRAPQLGYLNGLSSLGQWLKWATNQAP</sequence>
<keyword evidence="3" id="KW-1185">Reference proteome</keyword>
<comment type="caution">
    <text evidence="2">The sequence shown here is derived from an EMBL/GenBank/DDBJ whole genome shotgun (WGS) entry which is preliminary data.</text>
</comment>
<dbReference type="EMBL" id="JACJQB010000008">
    <property type="protein sequence ID" value="MBD2187774.1"/>
    <property type="molecule type" value="Genomic_DNA"/>
</dbReference>
<dbReference type="PROSITE" id="PS50006">
    <property type="entry name" value="FHA_DOMAIN"/>
    <property type="match status" value="1"/>
</dbReference>
<dbReference type="Gene3D" id="2.60.200.20">
    <property type="match status" value="1"/>
</dbReference>
<dbReference type="CDD" id="cd00060">
    <property type="entry name" value="FHA"/>
    <property type="match status" value="1"/>
</dbReference>
<dbReference type="SMART" id="SM00240">
    <property type="entry name" value="FHA"/>
    <property type="match status" value="1"/>
</dbReference>
<gene>
    <name evidence="2" type="ORF">H6F41_06410</name>
</gene>
<feature type="domain" description="FHA" evidence="1">
    <location>
        <begin position="26"/>
        <end position="86"/>
    </location>
</feature>
<dbReference type="InterPro" id="IPR000253">
    <property type="entry name" value="FHA_dom"/>
</dbReference>
<dbReference type="Proteomes" id="UP000642094">
    <property type="component" value="Unassembled WGS sequence"/>
</dbReference>
<dbReference type="RefSeq" id="WP_190402642.1">
    <property type="nucleotide sequence ID" value="NZ_JACJQB010000008.1"/>
</dbReference>
<name>A0ABR7ZVJ7_9CYAN</name>
<dbReference type="SUPFAM" id="SSF51905">
    <property type="entry name" value="FAD/NAD(P)-binding domain"/>
    <property type="match status" value="1"/>
</dbReference>
<reference evidence="2 3" key="1">
    <citation type="journal article" date="2020" name="ISME J.">
        <title>Comparative genomics reveals insights into cyanobacterial evolution and habitat adaptation.</title>
        <authorList>
            <person name="Chen M.Y."/>
            <person name="Teng W.K."/>
            <person name="Zhao L."/>
            <person name="Hu C.X."/>
            <person name="Zhou Y.K."/>
            <person name="Han B.P."/>
            <person name="Song L.R."/>
            <person name="Shu W.S."/>
        </authorList>
    </citation>
    <scope>NUCLEOTIDE SEQUENCE [LARGE SCALE GENOMIC DNA]</scope>
    <source>
        <strain evidence="2 3">FACHB-723</strain>
    </source>
</reference>
<evidence type="ECO:0000259" key="1">
    <source>
        <dbReference type="PROSITE" id="PS50006"/>
    </source>
</evidence>
<proteinExistence type="predicted"/>
<dbReference type="InterPro" id="IPR036188">
    <property type="entry name" value="FAD/NAD-bd_sf"/>
</dbReference>